<dbReference type="InterPro" id="IPR000477">
    <property type="entry name" value="RT_dom"/>
</dbReference>
<dbReference type="Pfam" id="PF00078">
    <property type="entry name" value="RVT_1"/>
    <property type="match status" value="1"/>
</dbReference>
<gene>
    <name evidence="2" type="primary">X-element ORF2</name>
    <name evidence="2" type="ORF">TNCV_2560571</name>
</gene>
<evidence type="ECO:0000259" key="1">
    <source>
        <dbReference type="PROSITE" id="PS50878"/>
    </source>
</evidence>
<evidence type="ECO:0000313" key="3">
    <source>
        <dbReference type="Proteomes" id="UP000887159"/>
    </source>
</evidence>
<dbReference type="SUPFAM" id="SSF56672">
    <property type="entry name" value="DNA/RNA polymerases"/>
    <property type="match status" value="1"/>
</dbReference>
<dbReference type="PROSITE" id="PS50878">
    <property type="entry name" value="RT_POL"/>
    <property type="match status" value="1"/>
</dbReference>
<evidence type="ECO:0000313" key="2">
    <source>
        <dbReference type="EMBL" id="GFX86175.1"/>
    </source>
</evidence>
<accession>A0A8X6R9A6</accession>
<organism evidence="2 3">
    <name type="scientific">Trichonephila clavipes</name>
    <name type="common">Golden silk orbweaver</name>
    <name type="synonym">Nephila clavipes</name>
    <dbReference type="NCBI Taxonomy" id="2585209"/>
    <lineage>
        <taxon>Eukaryota</taxon>
        <taxon>Metazoa</taxon>
        <taxon>Ecdysozoa</taxon>
        <taxon>Arthropoda</taxon>
        <taxon>Chelicerata</taxon>
        <taxon>Arachnida</taxon>
        <taxon>Araneae</taxon>
        <taxon>Araneomorphae</taxon>
        <taxon>Entelegynae</taxon>
        <taxon>Araneoidea</taxon>
        <taxon>Nephilidae</taxon>
        <taxon>Trichonephila</taxon>
    </lineage>
</organism>
<feature type="domain" description="Reverse transcriptase" evidence="1">
    <location>
        <begin position="278"/>
        <end position="544"/>
    </location>
</feature>
<keyword evidence="3" id="KW-1185">Reference proteome</keyword>
<dbReference type="InterPro" id="IPR043502">
    <property type="entry name" value="DNA/RNA_pol_sf"/>
</dbReference>
<reference evidence="2" key="1">
    <citation type="submission" date="2020-08" db="EMBL/GenBank/DDBJ databases">
        <title>Multicomponent nature underlies the extraordinary mechanical properties of spider dragline silk.</title>
        <authorList>
            <person name="Kono N."/>
            <person name="Nakamura H."/>
            <person name="Mori M."/>
            <person name="Yoshida Y."/>
            <person name="Ohtoshi R."/>
            <person name="Malay A.D."/>
            <person name="Moran D.A.P."/>
            <person name="Tomita M."/>
            <person name="Numata K."/>
            <person name="Arakawa K."/>
        </authorList>
    </citation>
    <scope>NUCLEOTIDE SEQUENCE</scope>
</reference>
<dbReference type="PANTHER" id="PTHR36688:SF2">
    <property type="entry name" value="ENDONUCLEASE_EXONUCLEASE_PHOSPHATASE DOMAIN-CONTAINING PROTEIN"/>
    <property type="match status" value="1"/>
</dbReference>
<keyword evidence="2" id="KW-0548">Nucleotidyltransferase</keyword>
<dbReference type="CDD" id="cd01650">
    <property type="entry name" value="RT_nLTR_like"/>
    <property type="match status" value="1"/>
</dbReference>
<proteinExistence type="predicted"/>
<dbReference type="Proteomes" id="UP000887159">
    <property type="component" value="Unassembled WGS sequence"/>
</dbReference>
<keyword evidence="2" id="KW-0695">RNA-directed DNA polymerase</keyword>
<protein>
    <submittedName>
        <fullName evidence="2">Probable RNA-directed DNA polymerase from transposon X-element</fullName>
    </submittedName>
</protein>
<comment type="caution">
    <text evidence="2">The sequence shown here is derived from an EMBL/GenBank/DDBJ whole genome shotgun (WGS) entry which is preliminary data.</text>
</comment>
<sequence>MEIHTRWAERVNHNPIKLHFPRTAKFEIPPPQLNTNWNIFTSTLANSENCHLPNATSTPEIESQVRDLTSEILAAHAKASRPMTHSEPPFVQGELKYLFKERNRARKLWQFTKFPQHKTELNRIQNKIKRKVVQYRQQVWEDYLTSLDAEDGSPWGTARAFRKKVSPISALNGPNGVALSDTNKTELIALSLESQFQLNDIHNPQKDDIITNTVDAYITNHTTNNNIDPIPPALPSELITYIKKIIIKKSPGRDGITNKMIKNLPLITVFKITNIINNMFNLRYFPNAWKTAVIIPILKPGKDQTRADSHRPISLLPILSKLAEKIISARLNDYLERNNILTPEQHGFRPRLSTSHQLLRVVEYIKDAIYRNQYTAAVFLDIQKAFDRVWHTGLLYKLIKYKIPPPLILLLKSYINDRSFTVKINRTYSLTKSAKAGIAQGSILGPVLFNLYVNDIIKSTNTMICMYADDTSILSRHYDPDTLTKNINTHLAHLEKWFSVWKIALNTSKTEAVSFSQKRPPPEITLQNQRIPWSQHTKYLGVKIDKNLTFRQHITHIRNKFKNASRQLYSLIGKKSKLNRHNKMLIYTLILKPLLTYASPIWAHAARTNINIIESSQNTILRIILDAHWYMRNEDIRKSCNIPTIKVSEISQLTSSAI</sequence>
<dbReference type="AlphaFoldDB" id="A0A8X6R9A6"/>
<dbReference type="GO" id="GO:0003964">
    <property type="term" value="F:RNA-directed DNA polymerase activity"/>
    <property type="evidence" value="ECO:0007669"/>
    <property type="project" value="UniProtKB-KW"/>
</dbReference>
<dbReference type="PANTHER" id="PTHR36688">
    <property type="entry name" value="ENDO/EXONUCLEASE/PHOSPHATASE DOMAIN-CONTAINING PROTEIN"/>
    <property type="match status" value="1"/>
</dbReference>
<dbReference type="EMBL" id="BMAU01021004">
    <property type="protein sequence ID" value="GFX86175.1"/>
    <property type="molecule type" value="Genomic_DNA"/>
</dbReference>
<keyword evidence="2" id="KW-0808">Transferase</keyword>
<name>A0A8X6R9A6_TRICX</name>
<dbReference type="InterPro" id="IPR052560">
    <property type="entry name" value="RdDP_mobile_element"/>
</dbReference>